<dbReference type="RefSeq" id="WP_377252807.1">
    <property type="nucleotide sequence ID" value="NZ_JBHLUH010000039.1"/>
</dbReference>
<dbReference type="PANTHER" id="PTHR43163:SF6">
    <property type="entry name" value="DIPEPTIDE TRANSPORT SYSTEM PERMEASE PROTEIN DPPB-RELATED"/>
    <property type="match status" value="1"/>
</dbReference>
<feature type="domain" description="ABC transmembrane type-1" evidence="8">
    <location>
        <begin position="95"/>
        <end position="326"/>
    </location>
</feature>
<organism evidence="9 10">
    <name type="scientific">Phytohabitans kaempferiae</name>
    <dbReference type="NCBI Taxonomy" id="1620943"/>
    <lineage>
        <taxon>Bacteria</taxon>
        <taxon>Bacillati</taxon>
        <taxon>Actinomycetota</taxon>
        <taxon>Actinomycetes</taxon>
        <taxon>Micromonosporales</taxon>
        <taxon>Micromonosporaceae</taxon>
    </lineage>
</organism>
<feature type="transmembrane region" description="Helical" evidence="7">
    <location>
        <begin position="143"/>
        <end position="162"/>
    </location>
</feature>
<accession>A0ABV6M4Y3</accession>
<reference evidence="9 10" key="1">
    <citation type="submission" date="2024-09" db="EMBL/GenBank/DDBJ databases">
        <authorList>
            <person name="Sun Q."/>
            <person name="Mori K."/>
        </authorList>
    </citation>
    <scope>NUCLEOTIDE SEQUENCE [LARGE SCALE GENOMIC DNA]</scope>
    <source>
        <strain evidence="9 10">TBRC 3947</strain>
    </source>
</reference>
<name>A0ABV6M4Y3_9ACTN</name>
<dbReference type="SUPFAM" id="SSF161098">
    <property type="entry name" value="MetI-like"/>
    <property type="match status" value="1"/>
</dbReference>
<feature type="transmembrane region" description="Helical" evidence="7">
    <location>
        <begin position="101"/>
        <end position="122"/>
    </location>
</feature>
<keyword evidence="10" id="KW-1185">Reference proteome</keyword>
<keyword evidence="6 7" id="KW-0472">Membrane</keyword>
<dbReference type="InterPro" id="IPR045621">
    <property type="entry name" value="BPD_transp_1_N"/>
</dbReference>
<protein>
    <submittedName>
        <fullName evidence="9">ABC transporter permease</fullName>
    </submittedName>
</protein>
<gene>
    <name evidence="9" type="ORF">ACFFIA_18990</name>
</gene>
<sequence length="339" mass="35800">MTRYLLRRLLSSAITITLMAVLVFFASRVLPGDPAVIRAGNDATPELIARIRAEHGLDLPLYEQFLNYIGGLLHGDLGTSVRTGNPVSSDLLTFLPATLELSLLAFVVAVLVGVTVGTVAAAKAGRWPDAAARGFTAVGGSMPSFWLALMAIFVLVYSLGLFPSPVGRLPLGTSAPPRHTGFLTIDALIAGDGALAASALAQLALPALLLGTLSSIALARITRTAMIDALSSSHARAARGLNLKRRHILFQEGFRNALPTIVTSMGFVAGHLIAGNIIVEQIFSWPGIGRYLSTAISQSDLDVVQGFVIVVGVSYVLINLVVDLLYVVSDPRIDLRRAG</sequence>
<dbReference type="InterPro" id="IPR000515">
    <property type="entry name" value="MetI-like"/>
</dbReference>
<evidence type="ECO:0000256" key="7">
    <source>
        <dbReference type="RuleBase" id="RU363032"/>
    </source>
</evidence>
<comment type="subcellular location">
    <subcellularLocation>
        <location evidence="1 7">Cell membrane</location>
        <topology evidence="1 7">Multi-pass membrane protein</topology>
    </subcellularLocation>
</comment>
<feature type="transmembrane region" description="Helical" evidence="7">
    <location>
        <begin position="199"/>
        <end position="219"/>
    </location>
</feature>
<dbReference type="Proteomes" id="UP001589867">
    <property type="component" value="Unassembled WGS sequence"/>
</dbReference>
<dbReference type="CDD" id="cd06261">
    <property type="entry name" value="TM_PBP2"/>
    <property type="match status" value="1"/>
</dbReference>
<comment type="caution">
    <text evidence="9">The sequence shown here is derived from an EMBL/GenBank/DDBJ whole genome shotgun (WGS) entry which is preliminary data.</text>
</comment>
<evidence type="ECO:0000256" key="1">
    <source>
        <dbReference type="ARBA" id="ARBA00004651"/>
    </source>
</evidence>
<dbReference type="Pfam" id="PF19300">
    <property type="entry name" value="BPD_transp_1_N"/>
    <property type="match status" value="1"/>
</dbReference>
<evidence type="ECO:0000256" key="2">
    <source>
        <dbReference type="ARBA" id="ARBA00022448"/>
    </source>
</evidence>
<proteinExistence type="inferred from homology"/>
<dbReference type="EMBL" id="JBHLUH010000039">
    <property type="protein sequence ID" value="MFC0529747.1"/>
    <property type="molecule type" value="Genomic_DNA"/>
</dbReference>
<dbReference type="Gene3D" id="1.10.3720.10">
    <property type="entry name" value="MetI-like"/>
    <property type="match status" value="1"/>
</dbReference>
<evidence type="ECO:0000313" key="9">
    <source>
        <dbReference type="EMBL" id="MFC0529747.1"/>
    </source>
</evidence>
<comment type="similarity">
    <text evidence="7">Belongs to the binding-protein-dependent transport system permease family.</text>
</comment>
<evidence type="ECO:0000256" key="3">
    <source>
        <dbReference type="ARBA" id="ARBA00022475"/>
    </source>
</evidence>
<feature type="transmembrane region" description="Helical" evidence="7">
    <location>
        <begin position="257"/>
        <end position="283"/>
    </location>
</feature>
<dbReference type="PROSITE" id="PS50928">
    <property type="entry name" value="ABC_TM1"/>
    <property type="match status" value="1"/>
</dbReference>
<keyword evidence="3" id="KW-1003">Cell membrane</keyword>
<dbReference type="InterPro" id="IPR035906">
    <property type="entry name" value="MetI-like_sf"/>
</dbReference>
<feature type="transmembrane region" description="Helical" evidence="7">
    <location>
        <begin position="303"/>
        <end position="328"/>
    </location>
</feature>
<feature type="transmembrane region" description="Helical" evidence="7">
    <location>
        <begin position="9"/>
        <end position="30"/>
    </location>
</feature>
<keyword evidence="5 7" id="KW-1133">Transmembrane helix</keyword>
<evidence type="ECO:0000256" key="6">
    <source>
        <dbReference type="ARBA" id="ARBA00023136"/>
    </source>
</evidence>
<keyword evidence="4 7" id="KW-0812">Transmembrane</keyword>
<evidence type="ECO:0000256" key="5">
    <source>
        <dbReference type="ARBA" id="ARBA00022989"/>
    </source>
</evidence>
<keyword evidence="2 7" id="KW-0813">Transport</keyword>
<dbReference type="Pfam" id="PF00528">
    <property type="entry name" value="BPD_transp_1"/>
    <property type="match status" value="1"/>
</dbReference>
<evidence type="ECO:0000256" key="4">
    <source>
        <dbReference type="ARBA" id="ARBA00022692"/>
    </source>
</evidence>
<dbReference type="PANTHER" id="PTHR43163">
    <property type="entry name" value="DIPEPTIDE TRANSPORT SYSTEM PERMEASE PROTEIN DPPB-RELATED"/>
    <property type="match status" value="1"/>
</dbReference>
<evidence type="ECO:0000313" key="10">
    <source>
        <dbReference type="Proteomes" id="UP001589867"/>
    </source>
</evidence>
<evidence type="ECO:0000259" key="8">
    <source>
        <dbReference type="PROSITE" id="PS50928"/>
    </source>
</evidence>